<dbReference type="EMBL" id="JOJR01002175">
    <property type="protein sequence ID" value="RCN29019.1"/>
    <property type="molecule type" value="Genomic_DNA"/>
</dbReference>
<keyword evidence="1" id="KW-0812">Transmembrane</keyword>
<organism evidence="2 3">
    <name type="scientific">Ancylostoma caninum</name>
    <name type="common">Dog hookworm</name>
    <dbReference type="NCBI Taxonomy" id="29170"/>
    <lineage>
        <taxon>Eukaryota</taxon>
        <taxon>Metazoa</taxon>
        <taxon>Ecdysozoa</taxon>
        <taxon>Nematoda</taxon>
        <taxon>Chromadorea</taxon>
        <taxon>Rhabditida</taxon>
        <taxon>Rhabditina</taxon>
        <taxon>Rhabditomorpha</taxon>
        <taxon>Strongyloidea</taxon>
        <taxon>Ancylostomatidae</taxon>
        <taxon>Ancylostomatinae</taxon>
        <taxon>Ancylostoma</taxon>
    </lineage>
</organism>
<evidence type="ECO:0000256" key="1">
    <source>
        <dbReference type="SAM" id="Phobius"/>
    </source>
</evidence>
<reference evidence="2 3" key="1">
    <citation type="submission" date="2014-10" db="EMBL/GenBank/DDBJ databases">
        <title>Draft genome of the hookworm Ancylostoma caninum.</title>
        <authorList>
            <person name="Mitreva M."/>
        </authorList>
    </citation>
    <scope>NUCLEOTIDE SEQUENCE [LARGE SCALE GENOMIC DNA]</scope>
    <source>
        <strain evidence="2 3">Baltimore</strain>
    </source>
</reference>
<keyword evidence="1" id="KW-0472">Membrane</keyword>
<evidence type="ECO:0000313" key="2">
    <source>
        <dbReference type="EMBL" id="RCN29019.1"/>
    </source>
</evidence>
<sequence>LNSTQGFDYNGRAASLYKFLKDFAEKYPRFALFVGTLIFVYFFINQVDFTIAHIFESFIRVIYPTSHYIAVTNEQFFARLSRMATRSDEVMEVSRAT</sequence>
<dbReference type="OrthoDB" id="5863208at2759"/>
<keyword evidence="3" id="KW-1185">Reference proteome</keyword>
<evidence type="ECO:0000313" key="3">
    <source>
        <dbReference type="Proteomes" id="UP000252519"/>
    </source>
</evidence>
<proteinExistence type="predicted"/>
<dbReference type="AlphaFoldDB" id="A0A368FDE0"/>
<gene>
    <name evidence="2" type="ORF">ANCCAN_25227</name>
</gene>
<accession>A0A368FDE0</accession>
<keyword evidence="1" id="KW-1133">Transmembrane helix</keyword>
<protein>
    <submittedName>
        <fullName evidence="2">Uncharacterized protein</fullName>
    </submittedName>
</protein>
<comment type="caution">
    <text evidence="2">The sequence shown here is derived from an EMBL/GenBank/DDBJ whole genome shotgun (WGS) entry which is preliminary data.</text>
</comment>
<dbReference type="Proteomes" id="UP000252519">
    <property type="component" value="Unassembled WGS sequence"/>
</dbReference>
<feature type="transmembrane region" description="Helical" evidence="1">
    <location>
        <begin position="27"/>
        <end position="44"/>
    </location>
</feature>
<feature type="non-terminal residue" evidence="2">
    <location>
        <position position="1"/>
    </location>
</feature>
<name>A0A368FDE0_ANCCA</name>